<dbReference type="KEGG" id="bhc:JFL75_14410"/>
<gene>
    <name evidence="9" type="ORF">JFL75_14410</name>
</gene>
<evidence type="ECO:0000256" key="1">
    <source>
        <dbReference type="ARBA" id="ARBA00004651"/>
    </source>
</evidence>
<dbReference type="Proteomes" id="UP000595917">
    <property type="component" value="Chromosome"/>
</dbReference>
<evidence type="ECO:0000313" key="10">
    <source>
        <dbReference type="Proteomes" id="UP000595917"/>
    </source>
</evidence>
<sequence length="284" mass="31546">MKRKKAIPVYMVVYYIFLCLAVVIVLIPFIWMLSASFDRINSYELPYPPRFIPANPSLFNYQLVIKNLNIIQYMFNTVIVVIISLALQLILAPLAGFAFSKGTFPLKMLLLTLVLSNMMVPIETKILPMYQMIKGMGLSNTYLGIALPAVLTNGFFIFLMKKFCDDLPNELLESGTLDGASRLRIYLQIYLPLMGPGLATLAVLDVMNVWNDLLWPMIVVNKIEMFTIQAGLAMFSSGGDAVAVSKHAGMATAASVLSIIPLALVFIFLQKYIVQSIAVSGIKQ</sequence>
<dbReference type="Gene3D" id="1.10.3720.10">
    <property type="entry name" value="MetI-like"/>
    <property type="match status" value="1"/>
</dbReference>
<organism evidence="9 10">
    <name type="scientific">Breznakiella homolactica</name>
    <dbReference type="NCBI Taxonomy" id="2798577"/>
    <lineage>
        <taxon>Bacteria</taxon>
        <taxon>Pseudomonadati</taxon>
        <taxon>Spirochaetota</taxon>
        <taxon>Spirochaetia</taxon>
        <taxon>Spirochaetales</taxon>
        <taxon>Breznakiellaceae</taxon>
        <taxon>Breznakiella</taxon>
    </lineage>
</organism>
<feature type="transmembrane region" description="Helical" evidence="7">
    <location>
        <begin position="247"/>
        <end position="269"/>
    </location>
</feature>
<dbReference type="CDD" id="cd06261">
    <property type="entry name" value="TM_PBP2"/>
    <property type="match status" value="1"/>
</dbReference>
<dbReference type="InterPro" id="IPR035906">
    <property type="entry name" value="MetI-like_sf"/>
</dbReference>
<evidence type="ECO:0000259" key="8">
    <source>
        <dbReference type="PROSITE" id="PS50928"/>
    </source>
</evidence>
<evidence type="ECO:0000256" key="4">
    <source>
        <dbReference type="ARBA" id="ARBA00022692"/>
    </source>
</evidence>
<evidence type="ECO:0000256" key="7">
    <source>
        <dbReference type="RuleBase" id="RU363032"/>
    </source>
</evidence>
<feature type="transmembrane region" description="Helical" evidence="7">
    <location>
        <begin position="70"/>
        <end position="92"/>
    </location>
</feature>
<dbReference type="SUPFAM" id="SSF161098">
    <property type="entry name" value="MetI-like"/>
    <property type="match status" value="1"/>
</dbReference>
<reference evidence="9" key="1">
    <citation type="submission" date="2021-01" db="EMBL/GenBank/DDBJ databases">
        <title>Description of Breznakiella homolactica.</title>
        <authorList>
            <person name="Song Y."/>
            <person name="Brune A."/>
        </authorList>
    </citation>
    <scope>NUCLEOTIDE SEQUENCE</scope>
    <source>
        <strain evidence="9">RmG30</strain>
    </source>
</reference>
<keyword evidence="2 7" id="KW-0813">Transport</keyword>
<dbReference type="PANTHER" id="PTHR43744">
    <property type="entry name" value="ABC TRANSPORTER PERMEASE PROTEIN MG189-RELATED-RELATED"/>
    <property type="match status" value="1"/>
</dbReference>
<protein>
    <submittedName>
        <fullName evidence="9">Carbohydrate ABC transporter permease</fullName>
    </submittedName>
</protein>
<evidence type="ECO:0000256" key="5">
    <source>
        <dbReference type="ARBA" id="ARBA00022989"/>
    </source>
</evidence>
<dbReference type="PROSITE" id="PS50928">
    <property type="entry name" value="ABC_TM1"/>
    <property type="match status" value="1"/>
</dbReference>
<dbReference type="Pfam" id="PF00528">
    <property type="entry name" value="BPD_transp_1"/>
    <property type="match status" value="1"/>
</dbReference>
<accession>A0A7T7XKP8</accession>
<dbReference type="EMBL" id="CP067089">
    <property type="protein sequence ID" value="QQO08126.1"/>
    <property type="molecule type" value="Genomic_DNA"/>
</dbReference>
<comment type="subcellular location">
    <subcellularLocation>
        <location evidence="1 7">Cell membrane</location>
        <topology evidence="1 7">Multi-pass membrane protein</topology>
    </subcellularLocation>
</comment>
<dbReference type="AlphaFoldDB" id="A0A7T7XKP8"/>
<feature type="transmembrane region" description="Helical" evidence="7">
    <location>
        <begin position="12"/>
        <end position="33"/>
    </location>
</feature>
<comment type="similarity">
    <text evidence="7">Belongs to the binding-protein-dependent transport system permease family.</text>
</comment>
<proteinExistence type="inferred from homology"/>
<feature type="transmembrane region" description="Helical" evidence="7">
    <location>
        <begin position="185"/>
        <end position="207"/>
    </location>
</feature>
<dbReference type="PANTHER" id="PTHR43744:SF3">
    <property type="entry name" value="LACTOSE TRANSPORT SYSTEM PERMEASE PROTEIN LACG"/>
    <property type="match status" value="1"/>
</dbReference>
<evidence type="ECO:0000256" key="2">
    <source>
        <dbReference type="ARBA" id="ARBA00022448"/>
    </source>
</evidence>
<dbReference type="InterPro" id="IPR000515">
    <property type="entry name" value="MetI-like"/>
</dbReference>
<evidence type="ECO:0000313" key="9">
    <source>
        <dbReference type="EMBL" id="QQO08126.1"/>
    </source>
</evidence>
<feature type="transmembrane region" description="Helical" evidence="7">
    <location>
        <begin position="213"/>
        <end position="235"/>
    </location>
</feature>
<feature type="domain" description="ABC transmembrane type-1" evidence="8">
    <location>
        <begin position="74"/>
        <end position="269"/>
    </location>
</feature>
<evidence type="ECO:0000256" key="3">
    <source>
        <dbReference type="ARBA" id="ARBA00022475"/>
    </source>
</evidence>
<keyword evidence="3" id="KW-1003">Cell membrane</keyword>
<dbReference type="GO" id="GO:0055085">
    <property type="term" value="P:transmembrane transport"/>
    <property type="evidence" value="ECO:0007669"/>
    <property type="project" value="InterPro"/>
</dbReference>
<evidence type="ECO:0000256" key="6">
    <source>
        <dbReference type="ARBA" id="ARBA00023136"/>
    </source>
</evidence>
<dbReference type="GO" id="GO:0005886">
    <property type="term" value="C:plasma membrane"/>
    <property type="evidence" value="ECO:0007669"/>
    <property type="project" value="UniProtKB-SubCell"/>
</dbReference>
<name>A0A7T7XKP8_9SPIR</name>
<keyword evidence="4 7" id="KW-0812">Transmembrane</keyword>
<dbReference type="RefSeq" id="WP_215625432.1">
    <property type="nucleotide sequence ID" value="NZ_CP067089.2"/>
</dbReference>
<feature type="transmembrane region" description="Helical" evidence="7">
    <location>
        <begin position="142"/>
        <end position="164"/>
    </location>
</feature>
<keyword evidence="6 7" id="KW-0472">Membrane</keyword>
<keyword evidence="5 7" id="KW-1133">Transmembrane helix</keyword>
<keyword evidence="10" id="KW-1185">Reference proteome</keyword>